<evidence type="ECO:0000256" key="1">
    <source>
        <dbReference type="SAM" id="MobiDB-lite"/>
    </source>
</evidence>
<dbReference type="EMBL" id="BAABAF010000007">
    <property type="protein sequence ID" value="GAA3767363.1"/>
    <property type="molecule type" value="Genomic_DNA"/>
</dbReference>
<keyword evidence="3" id="KW-1185">Reference proteome</keyword>
<feature type="region of interest" description="Disordered" evidence="1">
    <location>
        <begin position="121"/>
        <end position="162"/>
    </location>
</feature>
<evidence type="ECO:0000313" key="3">
    <source>
        <dbReference type="Proteomes" id="UP001500540"/>
    </source>
</evidence>
<proteinExistence type="predicted"/>
<protein>
    <recommendedName>
        <fullName evidence="4">FHA domain-containing protein</fullName>
    </recommendedName>
</protein>
<dbReference type="RefSeq" id="WP_344783077.1">
    <property type="nucleotide sequence ID" value="NZ_BAABAF010000007.1"/>
</dbReference>
<name>A0ABP7GKJ2_9MICO</name>
<dbReference type="InterPro" id="IPR008984">
    <property type="entry name" value="SMAD_FHA_dom_sf"/>
</dbReference>
<evidence type="ECO:0008006" key="4">
    <source>
        <dbReference type="Google" id="ProtNLM"/>
    </source>
</evidence>
<accession>A0ABP7GKJ2</accession>
<evidence type="ECO:0000313" key="2">
    <source>
        <dbReference type="EMBL" id="GAA3767363.1"/>
    </source>
</evidence>
<organism evidence="2 3">
    <name type="scientific">Microbacterium kribbense</name>
    <dbReference type="NCBI Taxonomy" id="433645"/>
    <lineage>
        <taxon>Bacteria</taxon>
        <taxon>Bacillati</taxon>
        <taxon>Actinomycetota</taxon>
        <taxon>Actinomycetes</taxon>
        <taxon>Micrococcales</taxon>
        <taxon>Microbacteriaceae</taxon>
        <taxon>Microbacterium</taxon>
    </lineage>
</organism>
<dbReference type="Proteomes" id="UP001500540">
    <property type="component" value="Unassembled WGS sequence"/>
</dbReference>
<feature type="compositionally biased region" description="Basic and acidic residues" evidence="1">
    <location>
        <begin position="132"/>
        <end position="143"/>
    </location>
</feature>
<reference evidence="3" key="1">
    <citation type="journal article" date="2019" name="Int. J. Syst. Evol. Microbiol.">
        <title>The Global Catalogue of Microorganisms (GCM) 10K type strain sequencing project: providing services to taxonomists for standard genome sequencing and annotation.</title>
        <authorList>
            <consortium name="The Broad Institute Genomics Platform"/>
            <consortium name="The Broad Institute Genome Sequencing Center for Infectious Disease"/>
            <person name="Wu L."/>
            <person name="Ma J."/>
        </authorList>
    </citation>
    <scope>NUCLEOTIDE SEQUENCE [LARGE SCALE GENOMIC DNA]</scope>
    <source>
        <strain evidence="3">JCM 16950</strain>
    </source>
</reference>
<gene>
    <name evidence="2" type="ORF">GCM10022240_19680</name>
</gene>
<sequence>MADKYTPTTTHAAWGAGHPRLLVSGNDEHFEAPLDQDLVRIGSAEDVHVRLADLIALHAEVVHDPNDEYVLVLHGPAQTSARHVPLESLDGRPGEILRSGARFVLGDWAFVFARDEFADHGRPFGGRQGGEGSHERTQPDRPDYTGTHPITIVPQAAQRTAR</sequence>
<dbReference type="SUPFAM" id="SSF49879">
    <property type="entry name" value="SMAD/FHA domain"/>
    <property type="match status" value="1"/>
</dbReference>
<comment type="caution">
    <text evidence="2">The sequence shown here is derived from an EMBL/GenBank/DDBJ whole genome shotgun (WGS) entry which is preliminary data.</text>
</comment>